<evidence type="ECO:0000256" key="3">
    <source>
        <dbReference type="ARBA" id="ARBA00011881"/>
    </source>
</evidence>
<evidence type="ECO:0000256" key="14">
    <source>
        <dbReference type="PROSITE-ProRule" id="PRU10100"/>
    </source>
</evidence>
<evidence type="ECO:0000256" key="1">
    <source>
        <dbReference type="ARBA" id="ARBA00004496"/>
    </source>
</evidence>
<dbReference type="FunFam" id="3.40.50.1170:FF:000002">
    <property type="entry name" value="L-asparaginase 1"/>
    <property type="match status" value="1"/>
</dbReference>
<dbReference type="InterPro" id="IPR040919">
    <property type="entry name" value="Asparaginase_C"/>
</dbReference>
<dbReference type="OrthoDB" id="9788068at2"/>
<dbReference type="AlphaFoldDB" id="K6YWG6"/>
<evidence type="ECO:0000256" key="13">
    <source>
        <dbReference type="PROSITE-ProRule" id="PRU10099"/>
    </source>
</evidence>
<dbReference type="SUPFAM" id="SSF53774">
    <property type="entry name" value="Glutaminase/Asparaginase"/>
    <property type="match status" value="1"/>
</dbReference>
<dbReference type="PRINTS" id="PR00139">
    <property type="entry name" value="ASNGLNASE"/>
</dbReference>
<dbReference type="SFLD" id="SFLDS00057">
    <property type="entry name" value="Glutaminase/Asparaginase"/>
    <property type="match status" value="1"/>
</dbReference>
<evidence type="ECO:0000313" key="18">
    <source>
        <dbReference type="Proteomes" id="UP000006251"/>
    </source>
</evidence>
<dbReference type="PROSITE" id="PS51732">
    <property type="entry name" value="ASN_GLN_ASE_3"/>
    <property type="match status" value="1"/>
</dbReference>
<dbReference type="EC" id="3.5.1.1" evidence="4"/>
<accession>K6YWG6</accession>
<dbReference type="GO" id="GO:0009066">
    <property type="term" value="P:aspartate family amino acid metabolic process"/>
    <property type="evidence" value="ECO:0007669"/>
    <property type="project" value="UniProtKB-ARBA"/>
</dbReference>
<dbReference type="PROSITE" id="PS00917">
    <property type="entry name" value="ASN_GLN_ASE_2"/>
    <property type="match status" value="1"/>
</dbReference>
<dbReference type="InterPro" id="IPR020827">
    <property type="entry name" value="Asparaginase/glutaminase_AS1"/>
</dbReference>
<organism evidence="17 18">
    <name type="scientific">Brumicola pallidula DSM 14239 = ACAM 615</name>
    <dbReference type="NCBI Taxonomy" id="1121922"/>
    <lineage>
        <taxon>Bacteria</taxon>
        <taxon>Pseudomonadati</taxon>
        <taxon>Pseudomonadota</taxon>
        <taxon>Gammaproteobacteria</taxon>
        <taxon>Alteromonadales</taxon>
        <taxon>Alteromonadaceae</taxon>
        <taxon>Brumicola</taxon>
    </lineage>
</organism>
<dbReference type="NCBIfam" id="TIGR00519">
    <property type="entry name" value="asnASE_I"/>
    <property type="match status" value="1"/>
</dbReference>
<dbReference type="Gene3D" id="3.40.50.40">
    <property type="match status" value="1"/>
</dbReference>
<proteinExistence type="inferred from homology"/>
<dbReference type="CDD" id="cd08963">
    <property type="entry name" value="L-asparaginase_I"/>
    <property type="match status" value="1"/>
</dbReference>
<keyword evidence="6 17" id="KW-0378">Hydrolase</keyword>
<feature type="binding site" evidence="12">
    <location>
        <position position="59"/>
    </location>
    <ligand>
        <name>substrate</name>
    </ligand>
</feature>
<dbReference type="InterPro" id="IPR027474">
    <property type="entry name" value="L-asparaginase_N"/>
</dbReference>
<dbReference type="FunFam" id="3.40.50.40:FF:000001">
    <property type="entry name" value="L-asparaginase 1"/>
    <property type="match status" value="1"/>
</dbReference>
<dbReference type="Proteomes" id="UP000006251">
    <property type="component" value="Unassembled WGS sequence"/>
</dbReference>
<evidence type="ECO:0000256" key="9">
    <source>
        <dbReference type="ARBA" id="ARBA00079761"/>
    </source>
</evidence>
<comment type="catalytic activity">
    <reaction evidence="7">
        <text>L-asparagine + H2O = L-aspartate + NH4(+)</text>
        <dbReference type="Rhea" id="RHEA:21016"/>
        <dbReference type="ChEBI" id="CHEBI:15377"/>
        <dbReference type="ChEBI" id="CHEBI:28938"/>
        <dbReference type="ChEBI" id="CHEBI:29991"/>
        <dbReference type="ChEBI" id="CHEBI:58048"/>
        <dbReference type="EC" id="3.5.1.1"/>
    </reaction>
</comment>
<evidence type="ECO:0000256" key="8">
    <source>
        <dbReference type="ARBA" id="ARBA00067587"/>
    </source>
</evidence>
<protein>
    <recommendedName>
        <fullName evidence="8">L-asparaginase 1</fullName>
        <ecNumber evidence="4">3.5.1.1</ecNumber>
    </recommendedName>
    <alternativeName>
        <fullName evidence="9">L-asparaginase I</fullName>
    </alternativeName>
    <alternativeName>
        <fullName evidence="10">L-asparagine amidohydrolase I</fullName>
    </alternativeName>
</protein>
<dbReference type="SMART" id="SM00870">
    <property type="entry name" value="Asparaginase"/>
    <property type="match status" value="1"/>
</dbReference>
<evidence type="ECO:0000259" key="15">
    <source>
        <dbReference type="Pfam" id="PF00710"/>
    </source>
</evidence>
<dbReference type="Pfam" id="PF00710">
    <property type="entry name" value="Asparaginase"/>
    <property type="match status" value="1"/>
</dbReference>
<dbReference type="Gene3D" id="3.40.50.1170">
    <property type="entry name" value="L-asparaginase, N-terminal domain"/>
    <property type="match status" value="1"/>
</dbReference>
<dbReference type="PANTHER" id="PTHR11707">
    <property type="entry name" value="L-ASPARAGINASE"/>
    <property type="match status" value="1"/>
</dbReference>
<dbReference type="InterPro" id="IPR036152">
    <property type="entry name" value="Asp/glu_Ase-like_sf"/>
</dbReference>
<comment type="subcellular location">
    <subcellularLocation>
        <location evidence="1">Cytoplasm</location>
    </subcellularLocation>
</comment>
<evidence type="ECO:0000256" key="11">
    <source>
        <dbReference type="PIRSR" id="PIRSR001220-1"/>
    </source>
</evidence>
<dbReference type="NCBIfam" id="NF006998">
    <property type="entry name" value="PRK09461.1"/>
    <property type="match status" value="1"/>
</dbReference>
<evidence type="ECO:0000256" key="4">
    <source>
        <dbReference type="ARBA" id="ARBA00012920"/>
    </source>
</evidence>
<dbReference type="Pfam" id="PF17763">
    <property type="entry name" value="Asparaginase_C"/>
    <property type="match status" value="1"/>
</dbReference>
<dbReference type="PIRSF" id="PIRSF500176">
    <property type="entry name" value="L_ASNase"/>
    <property type="match status" value="1"/>
</dbReference>
<feature type="binding site" evidence="12">
    <location>
        <begin position="90"/>
        <end position="91"/>
    </location>
    <ligand>
        <name>substrate</name>
    </ligand>
</feature>
<feature type="domain" description="L-asparaginase N-terminal" evidence="15">
    <location>
        <begin position="4"/>
        <end position="191"/>
    </location>
</feature>
<dbReference type="InterPro" id="IPR027473">
    <property type="entry name" value="L-asparaginase_C"/>
</dbReference>
<evidence type="ECO:0000256" key="6">
    <source>
        <dbReference type="ARBA" id="ARBA00022801"/>
    </source>
</evidence>
<dbReference type="InterPro" id="IPR006034">
    <property type="entry name" value="Asparaginase/glutaminase-like"/>
</dbReference>
<feature type="domain" description="Asparaginase/glutaminase C-terminal" evidence="16">
    <location>
        <begin position="236"/>
        <end position="347"/>
    </location>
</feature>
<evidence type="ECO:0000256" key="12">
    <source>
        <dbReference type="PIRSR" id="PIRSR001220-2"/>
    </source>
</evidence>
<gene>
    <name evidence="17" type="ORF">GPAL_1419</name>
</gene>
<dbReference type="InterPro" id="IPR006033">
    <property type="entry name" value="AsnA_fam"/>
</dbReference>
<evidence type="ECO:0000259" key="16">
    <source>
        <dbReference type="Pfam" id="PF17763"/>
    </source>
</evidence>
<evidence type="ECO:0000256" key="2">
    <source>
        <dbReference type="ARBA" id="ARBA00010518"/>
    </source>
</evidence>
<keyword evidence="18" id="KW-1185">Reference proteome</keyword>
<evidence type="ECO:0000256" key="5">
    <source>
        <dbReference type="ARBA" id="ARBA00022490"/>
    </source>
</evidence>
<comment type="caution">
    <text evidence="17">The sequence shown here is derived from an EMBL/GenBank/DDBJ whole genome shotgun (WGS) entry which is preliminary data.</text>
</comment>
<evidence type="ECO:0000256" key="10">
    <source>
        <dbReference type="ARBA" id="ARBA00080176"/>
    </source>
</evidence>
<dbReference type="PANTHER" id="PTHR11707:SF28">
    <property type="entry name" value="60 KDA LYSOPHOSPHOLIPASE"/>
    <property type="match status" value="1"/>
</dbReference>
<dbReference type="GO" id="GO:0005829">
    <property type="term" value="C:cytosol"/>
    <property type="evidence" value="ECO:0007669"/>
    <property type="project" value="TreeGrafter"/>
</dbReference>
<dbReference type="STRING" id="1121922.GCA_000428905_00726"/>
<dbReference type="InterPro" id="IPR037152">
    <property type="entry name" value="L-asparaginase_N_sf"/>
</dbReference>
<dbReference type="PROSITE" id="PS00144">
    <property type="entry name" value="ASN_GLN_ASE_1"/>
    <property type="match status" value="1"/>
</dbReference>
<keyword evidence="5" id="KW-0963">Cytoplasm</keyword>
<dbReference type="EMBL" id="BAEQ01000023">
    <property type="protein sequence ID" value="GAC28291.1"/>
    <property type="molecule type" value="Genomic_DNA"/>
</dbReference>
<dbReference type="InterPro" id="IPR027475">
    <property type="entry name" value="Asparaginase/glutaminase_AS2"/>
</dbReference>
<feature type="active site" evidence="13">
    <location>
        <position position="13"/>
    </location>
</feature>
<name>K6YWG6_9ALTE</name>
<feature type="active site" evidence="14">
    <location>
        <position position="90"/>
    </location>
</feature>
<reference evidence="18" key="1">
    <citation type="journal article" date="2014" name="Environ. Microbiol.">
        <title>Comparative genomics of the marine bacterial genus Glaciecola reveals the high degree of genomic diversity and genomic characteristic for cold adaptation.</title>
        <authorList>
            <person name="Qin Q.L."/>
            <person name="Xie B.B."/>
            <person name="Yu Y."/>
            <person name="Shu Y.L."/>
            <person name="Rong J.C."/>
            <person name="Zhang Y.J."/>
            <person name="Zhao D.L."/>
            <person name="Chen X.L."/>
            <person name="Zhang X.Y."/>
            <person name="Chen B."/>
            <person name="Zhou B.C."/>
            <person name="Zhang Y.Z."/>
        </authorList>
    </citation>
    <scope>NUCLEOTIDE SEQUENCE [LARGE SCALE GENOMIC DNA]</scope>
    <source>
        <strain evidence="18">ACAM 615</strain>
    </source>
</reference>
<dbReference type="GO" id="GO:0004067">
    <property type="term" value="F:asparaginase activity"/>
    <property type="evidence" value="ECO:0007669"/>
    <property type="project" value="UniProtKB-UniRule"/>
</dbReference>
<comment type="similarity">
    <text evidence="2">Belongs to the asparaginase 1 family.</text>
</comment>
<evidence type="ECO:0000313" key="17">
    <source>
        <dbReference type="EMBL" id="GAC28291.1"/>
    </source>
</evidence>
<comment type="subunit">
    <text evidence="3">Homotetramer.</text>
</comment>
<dbReference type="PIRSF" id="PIRSF001220">
    <property type="entry name" value="L-ASNase_gatD"/>
    <property type="match status" value="1"/>
</dbReference>
<dbReference type="InterPro" id="IPR041725">
    <property type="entry name" value="L-asparaginase_I"/>
</dbReference>
<sequence length="361" mass="39505">MRKHIYVAYTGGTIGMKPSKNGFVPAAGYLSKTLLNMPEFHRSEMPAFTIHEYDHLIDSSDMSPSDWQFIADDIAQHYADYDGFIILHGTDTMAYTSSALSFMLEDLRKPVIVTGSQIPLAELRSDGQTNLLNALYIAANYPIPEVTLFFNNKLYRGNRVRKVDADGFDAFDSPNFPALLEAGINIDVNHDVVSVFDSGIEDAQNPESSLLSEQNASKSQLPDSLKISPITPQPIGLVSLYPGISADVVKNIIQQPVNALILLSYGVGNAPQNKALLAQLVQAQENGVIVVNCTQCFRGTVNMTGYANGHLLQDTGLISGGDMTPEATLAKLHYLLSKPELSTQQRKGLMTRNLRGELTLR</sequence>
<dbReference type="RefSeq" id="WP_006010350.1">
    <property type="nucleotide sequence ID" value="NZ_BAEQ01000023.1"/>
</dbReference>
<evidence type="ECO:0000256" key="7">
    <source>
        <dbReference type="ARBA" id="ARBA00049366"/>
    </source>
</evidence>
<feature type="active site" description="O-isoaspartyl threonine intermediate" evidence="11">
    <location>
        <position position="13"/>
    </location>
</feature>